<accession>G7YSP5</accession>
<dbReference type="AlphaFoldDB" id="G7YSP5"/>
<evidence type="ECO:0000313" key="2">
    <source>
        <dbReference type="Proteomes" id="UP000008909"/>
    </source>
</evidence>
<reference evidence="1" key="1">
    <citation type="journal article" date="2011" name="Genome Biol.">
        <title>The draft genome of the carcinogenic human liver fluke Clonorchis sinensis.</title>
        <authorList>
            <person name="Wang X."/>
            <person name="Chen W."/>
            <person name="Huang Y."/>
            <person name="Sun J."/>
            <person name="Men J."/>
            <person name="Liu H."/>
            <person name="Luo F."/>
            <person name="Guo L."/>
            <person name="Lv X."/>
            <person name="Deng C."/>
            <person name="Zhou C."/>
            <person name="Fan Y."/>
            <person name="Li X."/>
            <person name="Huang L."/>
            <person name="Hu Y."/>
            <person name="Liang C."/>
            <person name="Hu X."/>
            <person name="Xu J."/>
            <person name="Yu X."/>
        </authorList>
    </citation>
    <scope>NUCLEOTIDE SEQUENCE [LARGE SCALE GENOMIC DNA]</scope>
    <source>
        <strain evidence="1">Henan</strain>
    </source>
</reference>
<evidence type="ECO:0000313" key="1">
    <source>
        <dbReference type="EMBL" id="GAA55975.1"/>
    </source>
</evidence>
<dbReference type="EMBL" id="DF144125">
    <property type="protein sequence ID" value="GAA55975.1"/>
    <property type="molecule type" value="Genomic_DNA"/>
</dbReference>
<protein>
    <submittedName>
        <fullName evidence="1">Uncharacterized protein</fullName>
    </submittedName>
</protein>
<sequence>MREQAGGTFAHFGMRADLLRKLREVHSRVINVDSQRNVDGILAFNNSRSQLWPIVCRLIFHFIGHPFAVGIYCGNNKPSDADGLCPTQSLI</sequence>
<organism evidence="1 2">
    <name type="scientific">Clonorchis sinensis</name>
    <name type="common">Chinese liver fluke</name>
    <dbReference type="NCBI Taxonomy" id="79923"/>
    <lineage>
        <taxon>Eukaryota</taxon>
        <taxon>Metazoa</taxon>
        <taxon>Spiralia</taxon>
        <taxon>Lophotrochozoa</taxon>
        <taxon>Platyhelminthes</taxon>
        <taxon>Trematoda</taxon>
        <taxon>Digenea</taxon>
        <taxon>Opisthorchiida</taxon>
        <taxon>Opisthorchiata</taxon>
        <taxon>Opisthorchiidae</taxon>
        <taxon>Clonorchis</taxon>
    </lineage>
</organism>
<name>G7YSP5_CLOSI</name>
<keyword evidence="2" id="KW-1185">Reference proteome</keyword>
<proteinExistence type="predicted"/>
<dbReference type="Proteomes" id="UP000008909">
    <property type="component" value="Unassembled WGS sequence"/>
</dbReference>
<reference key="2">
    <citation type="submission" date="2011-10" db="EMBL/GenBank/DDBJ databases">
        <title>The genome and transcriptome sequence of Clonorchis sinensis provide insights into the carcinogenic liver fluke.</title>
        <authorList>
            <person name="Wang X."/>
            <person name="Huang Y."/>
            <person name="Chen W."/>
            <person name="Liu H."/>
            <person name="Guo L."/>
            <person name="Chen Y."/>
            <person name="Luo F."/>
            <person name="Zhou W."/>
            <person name="Sun J."/>
            <person name="Mao Q."/>
            <person name="Liang P."/>
            <person name="Zhou C."/>
            <person name="Tian Y."/>
            <person name="Men J."/>
            <person name="Lv X."/>
            <person name="Huang L."/>
            <person name="Zhou J."/>
            <person name="Hu Y."/>
            <person name="Li R."/>
            <person name="Zhang F."/>
            <person name="Lei H."/>
            <person name="Li X."/>
            <person name="Hu X."/>
            <person name="Liang C."/>
            <person name="Xu J."/>
            <person name="Wu Z."/>
            <person name="Yu X."/>
        </authorList>
    </citation>
    <scope>NUCLEOTIDE SEQUENCE</scope>
    <source>
        <strain>Henan</strain>
    </source>
</reference>
<gene>
    <name evidence="1" type="ORF">CLF_109521</name>
</gene>